<dbReference type="RefSeq" id="XP_007931524.1">
    <property type="nucleotide sequence ID" value="XM_007933333.1"/>
</dbReference>
<dbReference type="VEuPathDB" id="FungiDB:MYCFIDRAFT_179235"/>
<dbReference type="AlphaFoldDB" id="M3AKU0"/>
<keyword evidence="2" id="KW-1185">Reference proteome</keyword>
<protein>
    <submittedName>
        <fullName evidence="1">Uncharacterized protein</fullName>
    </submittedName>
</protein>
<reference evidence="1 2" key="1">
    <citation type="journal article" date="2012" name="PLoS Pathog.">
        <title>Diverse lifestyles and strategies of plant pathogenesis encoded in the genomes of eighteen Dothideomycetes fungi.</title>
        <authorList>
            <person name="Ohm R.A."/>
            <person name="Feau N."/>
            <person name="Henrissat B."/>
            <person name="Schoch C.L."/>
            <person name="Horwitz B.A."/>
            <person name="Barry K.W."/>
            <person name="Condon B.J."/>
            <person name="Copeland A.C."/>
            <person name="Dhillon B."/>
            <person name="Glaser F."/>
            <person name="Hesse C.N."/>
            <person name="Kosti I."/>
            <person name="LaButti K."/>
            <person name="Lindquist E.A."/>
            <person name="Lucas S."/>
            <person name="Salamov A.A."/>
            <person name="Bradshaw R.E."/>
            <person name="Ciuffetti L."/>
            <person name="Hamelin R.C."/>
            <person name="Kema G.H.J."/>
            <person name="Lawrence C."/>
            <person name="Scott J.A."/>
            <person name="Spatafora J.W."/>
            <person name="Turgeon B.G."/>
            <person name="de Wit P.J.G.M."/>
            <person name="Zhong S."/>
            <person name="Goodwin S.B."/>
            <person name="Grigoriev I.V."/>
        </authorList>
    </citation>
    <scope>NUCLEOTIDE SEQUENCE [LARGE SCALE GENOMIC DNA]</scope>
    <source>
        <strain evidence="1 2">CIRAD86</strain>
    </source>
</reference>
<organism evidence="1 2">
    <name type="scientific">Pseudocercospora fijiensis (strain CIRAD86)</name>
    <name type="common">Black leaf streak disease fungus</name>
    <name type="synonym">Mycosphaerella fijiensis</name>
    <dbReference type="NCBI Taxonomy" id="383855"/>
    <lineage>
        <taxon>Eukaryota</taxon>
        <taxon>Fungi</taxon>
        <taxon>Dikarya</taxon>
        <taxon>Ascomycota</taxon>
        <taxon>Pezizomycotina</taxon>
        <taxon>Dothideomycetes</taxon>
        <taxon>Dothideomycetidae</taxon>
        <taxon>Mycosphaerellales</taxon>
        <taxon>Mycosphaerellaceae</taxon>
        <taxon>Pseudocercospora</taxon>
    </lineage>
</organism>
<gene>
    <name evidence="1" type="ORF">MYCFIDRAFT_179235</name>
</gene>
<proteinExistence type="predicted"/>
<dbReference type="Proteomes" id="UP000016932">
    <property type="component" value="Unassembled WGS sequence"/>
</dbReference>
<dbReference type="HOGENOM" id="CLU_1579214_0_0_1"/>
<dbReference type="EMBL" id="KB446564">
    <property type="protein sequence ID" value="EME77743.1"/>
    <property type="molecule type" value="Genomic_DNA"/>
</dbReference>
<dbReference type="KEGG" id="pfj:MYCFIDRAFT_179235"/>
<name>M3AKU0_PSEFD</name>
<accession>M3AKU0</accession>
<evidence type="ECO:0000313" key="2">
    <source>
        <dbReference type="Proteomes" id="UP000016932"/>
    </source>
</evidence>
<evidence type="ECO:0000313" key="1">
    <source>
        <dbReference type="EMBL" id="EME77743.1"/>
    </source>
</evidence>
<dbReference type="GeneID" id="19334079"/>
<sequence length="169" mass="18524">MPGSFHIGAVHTSDFSTLILLYLDDDLKASSLGARCLALAGFPAADRTRSEQGILLLSLNQKPSPVGRRTNLARKWDFTWCARNVAKNIISHTLPLREYEIVGPQSTCTGITYNTAPNDVGAGYGNPLSPEESKHMANVCRWIRFIARLLPLSCRSSGLKVVRPSTVQE</sequence>